<dbReference type="EMBL" id="JAQOMS010000002">
    <property type="protein sequence ID" value="MDC2888240.1"/>
    <property type="molecule type" value="Genomic_DNA"/>
</dbReference>
<dbReference type="Proteomes" id="UP001528411">
    <property type="component" value="Unassembled WGS sequence"/>
</dbReference>
<feature type="signal peptide" evidence="1">
    <location>
        <begin position="1"/>
        <end position="19"/>
    </location>
</feature>
<gene>
    <name evidence="3" type="ORF">PN838_04885</name>
</gene>
<sequence length="194" mass="21919">MKNLIAIAILMVVANQANASKIKVYKWVDKNGVVTFSEYRPSQDDYVELEIEGDRVVGGKSGKVDYNLSTLGRKQVDDNVVQELNEKANEYCQKAKHNLNVLETFKNVRVLNEAGQPTVLDKKDVMEQRRLAMRQVELFVTNSVKVKPHLMPSVIRNTLGSIDLPSILDLDNRTKLYKLKFKTSSTIKAVSSVH</sequence>
<keyword evidence="4" id="KW-1185">Reference proteome</keyword>
<accession>A0ABT5F9N3</accession>
<proteinExistence type="predicted"/>
<dbReference type="Pfam" id="PF13511">
    <property type="entry name" value="DUF4124"/>
    <property type="match status" value="1"/>
</dbReference>
<keyword evidence="1" id="KW-0732">Signal</keyword>
<evidence type="ECO:0000259" key="2">
    <source>
        <dbReference type="Pfam" id="PF13511"/>
    </source>
</evidence>
<organism evidence="3 4">
    <name type="scientific">Psychrosphaera algicola</name>
    <dbReference type="NCBI Taxonomy" id="3023714"/>
    <lineage>
        <taxon>Bacteria</taxon>
        <taxon>Pseudomonadati</taxon>
        <taxon>Pseudomonadota</taxon>
        <taxon>Gammaproteobacteria</taxon>
        <taxon>Alteromonadales</taxon>
        <taxon>Pseudoalteromonadaceae</taxon>
        <taxon>Psychrosphaera</taxon>
    </lineage>
</organism>
<evidence type="ECO:0000256" key="1">
    <source>
        <dbReference type="SAM" id="SignalP"/>
    </source>
</evidence>
<feature type="domain" description="DUF4124" evidence="2">
    <location>
        <begin position="23"/>
        <end position="50"/>
    </location>
</feature>
<dbReference type="InterPro" id="IPR025392">
    <property type="entry name" value="DUF4124"/>
</dbReference>
<comment type="caution">
    <text evidence="3">The sequence shown here is derived from an EMBL/GenBank/DDBJ whole genome shotgun (WGS) entry which is preliminary data.</text>
</comment>
<evidence type="ECO:0000313" key="3">
    <source>
        <dbReference type="EMBL" id="MDC2888240.1"/>
    </source>
</evidence>
<reference evidence="3 4" key="1">
    <citation type="submission" date="2023-01" db="EMBL/GenBank/DDBJ databases">
        <title>Psychrosphaera sp. nov., isolated from marine algae.</title>
        <authorList>
            <person name="Bayburt H."/>
            <person name="Choi B.J."/>
            <person name="Kim J.M."/>
            <person name="Choi D.G."/>
            <person name="Jeon C.O."/>
        </authorList>
    </citation>
    <scope>NUCLEOTIDE SEQUENCE [LARGE SCALE GENOMIC DNA]</scope>
    <source>
        <strain evidence="3 4">G1-22</strain>
    </source>
</reference>
<feature type="chain" id="PRO_5045171575" evidence="1">
    <location>
        <begin position="20"/>
        <end position="194"/>
    </location>
</feature>
<evidence type="ECO:0000313" key="4">
    <source>
        <dbReference type="Proteomes" id="UP001528411"/>
    </source>
</evidence>
<dbReference type="RefSeq" id="WP_272179911.1">
    <property type="nucleotide sequence ID" value="NZ_JAQOMS010000002.1"/>
</dbReference>
<protein>
    <submittedName>
        <fullName evidence="3">DUF4124 domain-containing protein</fullName>
    </submittedName>
</protein>
<name>A0ABT5F9N3_9GAMM</name>